<evidence type="ECO:0000313" key="1">
    <source>
        <dbReference type="EMBL" id="THK33161.1"/>
    </source>
</evidence>
<sequence length="28" mass="3305">MWDSNCIQIVLSITIFMSEKCVSLREEE</sequence>
<keyword evidence="2" id="KW-1185">Reference proteome</keyword>
<proteinExistence type="predicted"/>
<dbReference type="EMBL" id="ML158780">
    <property type="protein sequence ID" value="THK33161.1"/>
    <property type="molecule type" value="Genomic_DNA"/>
</dbReference>
<organism evidence="1 2">
    <name type="scientific">Diachasma alloeum</name>
    <dbReference type="NCBI Taxonomy" id="454923"/>
    <lineage>
        <taxon>Eukaryota</taxon>
        <taxon>Metazoa</taxon>
        <taxon>Ecdysozoa</taxon>
        <taxon>Arthropoda</taxon>
        <taxon>Hexapoda</taxon>
        <taxon>Insecta</taxon>
        <taxon>Pterygota</taxon>
        <taxon>Neoptera</taxon>
        <taxon>Endopterygota</taxon>
        <taxon>Hymenoptera</taxon>
        <taxon>Apocrita</taxon>
        <taxon>Ichneumonoidea</taxon>
        <taxon>Braconidae</taxon>
        <taxon>Opiinae</taxon>
        <taxon>Diachasma</taxon>
    </lineage>
</organism>
<dbReference type="Proteomes" id="UP000297026">
    <property type="component" value="Unassembled WGS sequence"/>
</dbReference>
<evidence type="ECO:0000313" key="2">
    <source>
        <dbReference type="Proteomes" id="UP000297026"/>
    </source>
</evidence>
<name>A0A4E0RZ40_9HYME</name>
<dbReference type="AlphaFoldDB" id="A0A4E0RZ40"/>
<protein>
    <submittedName>
        <fullName evidence="1">Odorant binding protein</fullName>
    </submittedName>
</protein>
<reference evidence="1" key="1">
    <citation type="submission" date="2019-02" db="EMBL/GenBank/DDBJ databases">
        <title>Genome of the parasitoid wasp Diachasma alloeum, an emerging model for ecological speciation and transitions to asexual reproduction.</title>
        <authorList>
            <person name="Robertson H.M."/>
            <person name="Walden K.K."/>
            <person name="Tvedte E.S."/>
            <person name="Hood G.R."/>
            <person name="Feder J.L."/>
            <person name="Forbes A.A."/>
            <person name="Logsdon J.M."/>
            <person name="Mcelroy K.E."/>
        </authorList>
    </citation>
    <scope>NUCLEOTIDE SEQUENCE [LARGE SCALE GENOMIC DNA]</scope>
    <source>
        <strain evidence="1">Michigan</strain>
    </source>
</reference>
<gene>
    <name evidence="1" type="primary">Obp12</name>
    <name evidence="1" type="ORF">DALL_DALL000359</name>
</gene>
<accession>A0A4E0RZ40</accession>